<accession>A0ABW4L9I5</accession>
<dbReference type="Proteomes" id="UP001597277">
    <property type="component" value="Unassembled WGS sequence"/>
</dbReference>
<dbReference type="InterPro" id="IPR008183">
    <property type="entry name" value="Aldose_1/G6P_1-epimerase"/>
</dbReference>
<reference evidence="2" key="1">
    <citation type="journal article" date="2019" name="Int. J. Syst. Evol. Microbiol.">
        <title>The Global Catalogue of Microorganisms (GCM) 10K type strain sequencing project: providing services to taxonomists for standard genome sequencing and annotation.</title>
        <authorList>
            <consortium name="The Broad Institute Genomics Platform"/>
            <consortium name="The Broad Institute Genome Sequencing Center for Infectious Disease"/>
            <person name="Wu L."/>
            <person name="Ma J."/>
        </authorList>
    </citation>
    <scope>NUCLEOTIDE SEQUENCE [LARGE SCALE GENOMIC DNA]</scope>
    <source>
        <strain evidence="2">JCM 17130</strain>
    </source>
</reference>
<keyword evidence="2" id="KW-1185">Reference proteome</keyword>
<organism evidence="1 2">
    <name type="scientific">Georgenia deserti</name>
    <dbReference type="NCBI Taxonomy" id="2093781"/>
    <lineage>
        <taxon>Bacteria</taxon>
        <taxon>Bacillati</taxon>
        <taxon>Actinomycetota</taxon>
        <taxon>Actinomycetes</taxon>
        <taxon>Micrococcales</taxon>
        <taxon>Bogoriellaceae</taxon>
        <taxon>Georgenia</taxon>
    </lineage>
</organism>
<dbReference type="InterPro" id="IPR011013">
    <property type="entry name" value="Gal_mutarotase_sf_dom"/>
</dbReference>
<proteinExistence type="predicted"/>
<dbReference type="EMBL" id="JBHUEE010000010">
    <property type="protein sequence ID" value="MFD1719488.1"/>
    <property type="molecule type" value="Genomic_DNA"/>
</dbReference>
<sequence length="335" mass="36216">MNDVTTPHAQMPADPATWTLTHENGARLRVAARGATLLSWEVPEDSGFADLLDGYRTVEELETYNGYRNAVLAPWSNRITDARYRYGDEVHDVEPGQAGARDGLHGLVTDATFDADAAPGETGPSLTLRTAITPQRNPGYPFTVDVAVTYTLVAGPDGEHALTFEMTGTNASEQDAPIGLGWHPYFRLPGHERIDELHLTIPARTRVLTDEGIIPLPGDAAFEPVDPPGAVGLSPIGQTVLDQAFTDLVPDPDGNIASVLSSPRTGARLTLWQRVDEARIVHVFTGDTLDRDRRASAAVEPCSFGADALNRQLEDMLVPPGGTRHLRADVVYQRG</sequence>
<dbReference type="InterPro" id="IPR014718">
    <property type="entry name" value="GH-type_carb-bd"/>
</dbReference>
<gene>
    <name evidence="1" type="ORF">ACFSE6_16710</name>
</gene>
<comment type="caution">
    <text evidence="1">The sequence shown here is derived from an EMBL/GenBank/DDBJ whole genome shotgun (WGS) entry which is preliminary data.</text>
</comment>
<dbReference type="PANTHER" id="PTHR10091:SF0">
    <property type="entry name" value="GALACTOSE MUTAROTASE"/>
    <property type="match status" value="1"/>
</dbReference>
<evidence type="ECO:0000313" key="2">
    <source>
        <dbReference type="Proteomes" id="UP001597277"/>
    </source>
</evidence>
<protein>
    <submittedName>
        <fullName evidence="1">Aldose 1-epimerase</fullName>
    </submittedName>
</protein>
<dbReference type="Pfam" id="PF01263">
    <property type="entry name" value="Aldose_epim"/>
    <property type="match status" value="1"/>
</dbReference>
<dbReference type="Gene3D" id="2.70.98.10">
    <property type="match status" value="1"/>
</dbReference>
<name>A0ABW4L9I5_9MICO</name>
<dbReference type="PANTHER" id="PTHR10091">
    <property type="entry name" value="ALDOSE-1-EPIMERASE"/>
    <property type="match status" value="1"/>
</dbReference>
<evidence type="ECO:0000313" key="1">
    <source>
        <dbReference type="EMBL" id="MFD1719488.1"/>
    </source>
</evidence>
<dbReference type="SUPFAM" id="SSF74650">
    <property type="entry name" value="Galactose mutarotase-like"/>
    <property type="match status" value="1"/>
</dbReference>
<dbReference type="RefSeq" id="WP_388009885.1">
    <property type="nucleotide sequence ID" value="NZ_JBHUEE010000010.1"/>
</dbReference>